<reference evidence="7 8" key="1">
    <citation type="submission" date="2019-02" db="EMBL/GenBank/DDBJ databases">
        <title>Deep-cultivation of Planctomycetes and their phenomic and genomic characterization uncovers novel biology.</title>
        <authorList>
            <person name="Wiegand S."/>
            <person name="Jogler M."/>
            <person name="Boedeker C."/>
            <person name="Pinto D."/>
            <person name="Vollmers J."/>
            <person name="Rivas-Marin E."/>
            <person name="Kohn T."/>
            <person name="Peeters S.H."/>
            <person name="Heuer A."/>
            <person name="Rast P."/>
            <person name="Oberbeckmann S."/>
            <person name="Bunk B."/>
            <person name="Jeske O."/>
            <person name="Meyerdierks A."/>
            <person name="Storesund J.E."/>
            <person name="Kallscheuer N."/>
            <person name="Luecker S."/>
            <person name="Lage O.M."/>
            <person name="Pohl T."/>
            <person name="Merkel B.J."/>
            <person name="Hornburger P."/>
            <person name="Mueller R.-W."/>
            <person name="Bruemmer F."/>
            <person name="Labrenz M."/>
            <person name="Spormann A.M."/>
            <person name="Op den Camp H."/>
            <person name="Overmann J."/>
            <person name="Amann R."/>
            <person name="Jetten M.S.M."/>
            <person name="Mascher T."/>
            <person name="Medema M.H."/>
            <person name="Devos D.P."/>
            <person name="Kaster A.-K."/>
            <person name="Ovreas L."/>
            <person name="Rohde M."/>
            <person name="Galperin M.Y."/>
            <person name="Jogler C."/>
        </authorList>
    </citation>
    <scope>NUCLEOTIDE SEQUENCE [LARGE SCALE GENOMIC DNA]</scope>
    <source>
        <strain evidence="7 8">Pla133</strain>
    </source>
</reference>
<dbReference type="InterPro" id="IPR013154">
    <property type="entry name" value="ADH-like_N"/>
</dbReference>
<dbReference type="Gene3D" id="3.40.50.720">
    <property type="entry name" value="NAD(P)-binding Rossmann-like Domain"/>
    <property type="match status" value="1"/>
</dbReference>
<accession>A0A518BKN6</accession>
<evidence type="ECO:0000256" key="2">
    <source>
        <dbReference type="ARBA" id="ARBA00008072"/>
    </source>
</evidence>
<comment type="cofactor">
    <cofactor evidence="1">
        <name>Zn(2+)</name>
        <dbReference type="ChEBI" id="CHEBI:29105"/>
    </cofactor>
</comment>
<dbReference type="GO" id="GO:0016491">
    <property type="term" value="F:oxidoreductase activity"/>
    <property type="evidence" value="ECO:0007669"/>
    <property type="project" value="UniProtKB-KW"/>
</dbReference>
<gene>
    <name evidence="7" type="primary">neoA</name>
    <name evidence="7" type="ORF">Pla133_26220</name>
</gene>
<organism evidence="7 8">
    <name type="scientific">Engelhardtia mirabilis</name>
    <dbReference type="NCBI Taxonomy" id="2528011"/>
    <lineage>
        <taxon>Bacteria</taxon>
        <taxon>Pseudomonadati</taxon>
        <taxon>Planctomycetota</taxon>
        <taxon>Planctomycetia</taxon>
        <taxon>Planctomycetia incertae sedis</taxon>
        <taxon>Engelhardtia</taxon>
    </lineage>
</organism>
<keyword evidence="5 7" id="KW-0560">Oxidoreductase</keyword>
<dbReference type="Proteomes" id="UP000316921">
    <property type="component" value="Chromosome"/>
</dbReference>
<evidence type="ECO:0000313" key="8">
    <source>
        <dbReference type="Proteomes" id="UP000316921"/>
    </source>
</evidence>
<dbReference type="EMBL" id="CP036287">
    <property type="protein sequence ID" value="QDU67535.1"/>
    <property type="molecule type" value="Genomic_DNA"/>
</dbReference>
<proteinExistence type="inferred from homology"/>
<evidence type="ECO:0000256" key="5">
    <source>
        <dbReference type="ARBA" id="ARBA00023002"/>
    </source>
</evidence>
<evidence type="ECO:0000313" key="7">
    <source>
        <dbReference type="EMBL" id="QDU67535.1"/>
    </source>
</evidence>
<dbReference type="SUPFAM" id="SSF51735">
    <property type="entry name" value="NAD(P)-binding Rossmann-fold domains"/>
    <property type="match status" value="1"/>
</dbReference>
<dbReference type="Pfam" id="PF08240">
    <property type="entry name" value="ADH_N"/>
    <property type="match status" value="1"/>
</dbReference>
<dbReference type="InterPro" id="IPR036291">
    <property type="entry name" value="NAD(P)-bd_dom_sf"/>
</dbReference>
<dbReference type="PANTHER" id="PTHR43350">
    <property type="entry name" value="NAD-DEPENDENT ALCOHOL DEHYDROGENASE"/>
    <property type="match status" value="1"/>
</dbReference>
<dbReference type="AlphaFoldDB" id="A0A518BKN6"/>
<dbReference type="SUPFAM" id="SSF50129">
    <property type="entry name" value="GroES-like"/>
    <property type="match status" value="1"/>
</dbReference>
<name>A0A518BKN6_9BACT</name>
<evidence type="ECO:0000256" key="4">
    <source>
        <dbReference type="ARBA" id="ARBA00022833"/>
    </source>
</evidence>
<protein>
    <submittedName>
        <fullName evidence="7">2-deoxy-scyllo-inosamine dehydrogenase</fullName>
        <ecNumber evidence="7">1.1.1.329</ecNumber>
    </submittedName>
</protein>
<dbReference type="EC" id="1.1.1.329" evidence="7"/>
<evidence type="ECO:0000259" key="6">
    <source>
        <dbReference type="Pfam" id="PF08240"/>
    </source>
</evidence>
<keyword evidence="8" id="KW-1185">Reference proteome</keyword>
<evidence type="ECO:0000256" key="1">
    <source>
        <dbReference type="ARBA" id="ARBA00001947"/>
    </source>
</evidence>
<keyword evidence="4" id="KW-0862">Zinc</keyword>
<sequence length="317" mass="33602">MRALVLGDGAPRVDRRPRPEAVRGETRVRVLLAGVCATDLALAQGYMGFKGVPGHEFVGLALDGPLEGRRVVGEINAGCGTCGCCRAGDPRHCESRSVLGILGRDGAFAEELRLPHGNLVEVPDGVDDDAATFTEPLAAALALLDCLGDARPERALVVGDGRLGLLCAWALADVGINVDLLGRHPERGAWAGERVRHMSRPLDDRPPPRRYPLVVEACGRTDAVARALAWTAPRGTLVLKTTGAEPVLLDLAPLVVDEIRLVGSRCGRFEPALAALAQGRLDPRALIEGRYPLEQAPLALEHAARGGVLKILVDITP</sequence>
<dbReference type="InterPro" id="IPR011032">
    <property type="entry name" value="GroES-like_sf"/>
</dbReference>
<dbReference type="PANTHER" id="PTHR43350:SF2">
    <property type="entry name" value="GROES-LIKE ZINC-BINDING ALCOHOL DEHYDROGENASE FAMILY PROTEIN"/>
    <property type="match status" value="1"/>
</dbReference>
<dbReference type="Gene3D" id="3.90.180.10">
    <property type="entry name" value="Medium-chain alcohol dehydrogenases, catalytic domain"/>
    <property type="match status" value="1"/>
</dbReference>
<dbReference type="KEGG" id="pbap:Pla133_26220"/>
<dbReference type="GO" id="GO:0046872">
    <property type="term" value="F:metal ion binding"/>
    <property type="evidence" value="ECO:0007669"/>
    <property type="project" value="UniProtKB-KW"/>
</dbReference>
<evidence type="ECO:0000256" key="3">
    <source>
        <dbReference type="ARBA" id="ARBA00022723"/>
    </source>
</evidence>
<feature type="domain" description="Alcohol dehydrogenase-like N-terminal" evidence="6">
    <location>
        <begin position="24"/>
        <end position="124"/>
    </location>
</feature>
<comment type="similarity">
    <text evidence="2">Belongs to the zinc-containing alcohol dehydrogenase family.</text>
</comment>
<keyword evidence="3" id="KW-0479">Metal-binding</keyword>